<reference evidence="2" key="1">
    <citation type="submission" date="2021-05" db="EMBL/GenBank/DDBJ databases">
        <title>Molecular characterization for Shewanella algae harboring chromosomal blaOXA-55-like strains isolated from clinical and environment sample.</title>
        <authorList>
            <person name="Ohama Y."/>
            <person name="Aoki K."/>
            <person name="Harada S."/>
            <person name="Moriya K."/>
            <person name="Ishii Y."/>
            <person name="Tateda K."/>
        </authorList>
    </citation>
    <scope>NUCLEOTIDE SEQUENCE</scope>
    <source>
        <strain evidence="2">JCM 11563</strain>
    </source>
</reference>
<name>A0ABQ4P7H5_9GAMM</name>
<evidence type="ECO:0000313" key="2">
    <source>
        <dbReference type="EMBL" id="GIU43495.1"/>
    </source>
</evidence>
<dbReference type="InterPro" id="IPR000182">
    <property type="entry name" value="GNAT_dom"/>
</dbReference>
<dbReference type="Pfam" id="PF00583">
    <property type="entry name" value="Acetyltransf_1"/>
    <property type="match status" value="1"/>
</dbReference>
<dbReference type="InterPro" id="IPR016181">
    <property type="entry name" value="Acyl_CoA_acyltransferase"/>
</dbReference>
<dbReference type="PANTHER" id="PTHR43233">
    <property type="entry name" value="FAMILY N-ACETYLTRANSFERASE, PUTATIVE (AFU_ORTHOLOGUE AFUA_6G03350)-RELATED"/>
    <property type="match status" value="1"/>
</dbReference>
<accession>A0ABQ4P7H5</accession>
<dbReference type="InterPro" id="IPR053144">
    <property type="entry name" value="Acetyltransferase_Butenolide"/>
</dbReference>
<dbReference type="EMBL" id="BPEY01000015">
    <property type="protein sequence ID" value="GIU43495.1"/>
    <property type="molecule type" value="Genomic_DNA"/>
</dbReference>
<feature type="domain" description="N-acetyltransferase" evidence="1">
    <location>
        <begin position="5"/>
        <end position="136"/>
    </location>
</feature>
<comment type="caution">
    <text evidence="2">The sequence shown here is derived from an EMBL/GenBank/DDBJ whole genome shotgun (WGS) entry which is preliminary data.</text>
</comment>
<keyword evidence="3" id="KW-1185">Reference proteome</keyword>
<dbReference type="SUPFAM" id="SSF55729">
    <property type="entry name" value="Acyl-CoA N-acyltransferases (Nat)"/>
    <property type="match status" value="1"/>
</dbReference>
<gene>
    <name evidence="2" type="ORF">TUM4438_12550</name>
</gene>
<proteinExistence type="predicted"/>
<evidence type="ECO:0000313" key="3">
    <source>
        <dbReference type="Proteomes" id="UP000887104"/>
    </source>
</evidence>
<organism evidence="2 3">
    <name type="scientific">Shewanella sairae</name>
    <dbReference type="NCBI Taxonomy" id="190310"/>
    <lineage>
        <taxon>Bacteria</taxon>
        <taxon>Pseudomonadati</taxon>
        <taxon>Pseudomonadota</taxon>
        <taxon>Gammaproteobacteria</taxon>
        <taxon>Alteromonadales</taxon>
        <taxon>Shewanellaceae</taxon>
        <taxon>Shewanella</taxon>
    </lineage>
</organism>
<dbReference type="CDD" id="cd04301">
    <property type="entry name" value="NAT_SF"/>
    <property type="match status" value="1"/>
</dbReference>
<dbReference type="PANTHER" id="PTHR43233:SF1">
    <property type="entry name" value="FAMILY N-ACETYLTRANSFERASE, PUTATIVE (AFU_ORTHOLOGUE AFUA_6G03350)-RELATED"/>
    <property type="match status" value="1"/>
</dbReference>
<dbReference type="Proteomes" id="UP000887104">
    <property type="component" value="Unassembled WGS sequence"/>
</dbReference>
<protein>
    <submittedName>
        <fullName evidence="2">N-acetyltransferase</fullName>
    </submittedName>
</protein>
<dbReference type="PROSITE" id="PS51186">
    <property type="entry name" value="GNAT"/>
    <property type="match status" value="1"/>
</dbReference>
<sequence>MNGFSVTTDKTQFDFDVIYNFISQSYWARGIPRDTLEKAINHSLCFAVLNSEHQQVGFARLITDKSTFAYLADVFILEPYRGLGLSKLLMSTISEHSELQGLRRIMLATRDAHDLYTQFGFKPIENPHSLMQNWQPDIYQVQD</sequence>
<dbReference type="RefSeq" id="WP_220780321.1">
    <property type="nucleotide sequence ID" value="NZ_BPEY01000015.1"/>
</dbReference>
<evidence type="ECO:0000259" key="1">
    <source>
        <dbReference type="PROSITE" id="PS51186"/>
    </source>
</evidence>
<dbReference type="Gene3D" id="3.40.630.30">
    <property type="match status" value="1"/>
</dbReference>